<feature type="binding site" evidence="3">
    <location>
        <position position="385"/>
    </location>
    <ligand>
        <name>substrate</name>
    </ligand>
</feature>
<evidence type="ECO:0000313" key="6">
    <source>
        <dbReference type="Proteomes" id="UP000220005"/>
    </source>
</evidence>
<dbReference type="PRINTS" id="PR01100">
    <property type="entry name" value="SHIKIMTKNASE"/>
</dbReference>
<comment type="subcellular location">
    <subcellularLocation>
        <location evidence="3">Cytoplasm</location>
    </subcellularLocation>
</comment>
<dbReference type="GO" id="GO:0009073">
    <property type="term" value="P:aromatic amino acid family biosynthetic process"/>
    <property type="evidence" value="ECO:0007669"/>
    <property type="project" value="UniProtKB-KW"/>
</dbReference>
<dbReference type="GO" id="GO:0004764">
    <property type="term" value="F:shikimate 3-dehydrogenase (NADP+) activity"/>
    <property type="evidence" value="ECO:0007669"/>
    <property type="project" value="InterPro"/>
</dbReference>
<comment type="similarity">
    <text evidence="3">Belongs to the shikimate kinase family.</text>
</comment>
<dbReference type="GO" id="GO:0004765">
    <property type="term" value="F:shikimate kinase activity"/>
    <property type="evidence" value="ECO:0007669"/>
    <property type="project" value="UniProtKB-UniRule"/>
</dbReference>
<keyword evidence="3" id="KW-0808">Transferase</keyword>
<comment type="pathway">
    <text evidence="1">Metabolic intermediate biosynthesis; chorismate biosynthesis; chorismate from D-erythrose 4-phosphate and phosphoenolpyruvate: step 4/7.</text>
</comment>
<feature type="binding site" evidence="3">
    <location>
        <position position="289"/>
    </location>
    <ligand>
        <name>substrate</name>
    </ligand>
</feature>
<feature type="binding site" evidence="3">
    <location>
        <position position="313"/>
    </location>
    <ligand>
        <name>substrate</name>
    </ligand>
</feature>
<dbReference type="GO" id="GO:0005524">
    <property type="term" value="F:ATP binding"/>
    <property type="evidence" value="ECO:0007669"/>
    <property type="project" value="UniProtKB-UniRule"/>
</dbReference>
<dbReference type="GO" id="GO:0050661">
    <property type="term" value="F:NADP binding"/>
    <property type="evidence" value="ECO:0007669"/>
    <property type="project" value="TreeGrafter"/>
</dbReference>
<keyword evidence="3" id="KW-0418">Kinase</keyword>
<dbReference type="InterPro" id="IPR027417">
    <property type="entry name" value="P-loop_NTPase"/>
</dbReference>
<dbReference type="InterPro" id="IPR013708">
    <property type="entry name" value="Shikimate_DH-bd_N"/>
</dbReference>
<feature type="binding site" evidence="3">
    <location>
        <position position="271"/>
    </location>
    <ligand>
        <name>Mg(2+)</name>
        <dbReference type="ChEBI" id="CHEBI:18420"/>
    </ligand>
</feature>
<dbReference type="Gene3D" id="3.40.50.10860">
    <property type="entry name" value="Leucine Dehydrogenase, chain A, domain 1"/>
    <property type="match status" value="1"/>
</dbReference>
<dbReference type="InterPro" id="IPR000623">
    <property type="entry name" value="Shikimate_kinase/TSH1"/>
</dbReference>
<dbReference type="GO" id="GO:0008652">
    <property type="term" value="P:amino acid biosynthetic process"/>
    <property type="evidence" value="ECO:0007669"/>
    <property type="project" value="UniProtKB-KW"/>
</dbReference>
<feature type="binding site" evidence="3">
    <location>
        <begin position="267"/>
        <end position="272"/>
    </location>
    <ligand>
        <name>ATP</name>
        <dbReference type="ChEBI" id="CHEBI:30616"/>
    </ligand>
</feature>
<keyword evidence="3" id="KW-0460">Magnesium</keyword>
<evidence type="ECO:0000259" key="4">
    <source>
        <dbReference type="Pfam" id="PF08501"/>
    </source>
</evidence>
<proteinExistence type="inferred from homology"/>
<dbReference type="RefSeq" id="WP_097840308.1">
    <property type="nucleotide sequence ID" value="NZ_NMTY01000033.1"/>
</dbReference>
<protein>
    <recommendedName>
        <fullName evidence="3">Shikimate kinase</fullName>
        <shortName evidence="3">SK</shortName>
        <ecNumber evidence="3">2.7.1.71</ecNumber>
    </recommendedName>
</protein>
<dbReference type="SUPFAM" id="SSF51735">
    <property type="entry name" value="NAD(P)-binding Rossmann-fold domains"/>
    <property type="match status" value="1"/>
</dbReference>
<dbReference type="SUPFAM" id="SSF52540">
    <property type="entry name" value="P-loop containing nucleoside triphosphate hydrolases"/>
    <property type="match status" value="1"/>
</dbReference>
<feature type="domain" description="Shikimate dehydrogenase substrate binding N-terminal" evidence="4">
    <location>
        <begin position="5"/>
        <end position="80"/>
    </location>
</feature>
<name>A0A2A7ALN1_9FIRM</name>
<keyword evidence="3" id="KW-0479">Metal-binding</keyword>
<dbReference type="PANTHER" id="PTHR21089:SF1">
    <property type="entry name" value="BIFUNCTIONAL 3-DEHYDROQUINATE DEHYDRATASE_SHIKIMATE DEHYDROGENASE, CHLOROPLASTIC"/>
    <property type="match status" value="1"/>
</dbReference>
<dbReference type="InterPro" id="IPR022893">
    <property type="entry name" value="Shikimate_DH_fam"/>
</dbReference>
<dbReference type="InterPro" id="IPR031322">
    <property type="entry name" value="Shikimate/glucono_kinase"/>
</dbReference>
<reference evidence="5 6" key="1">
    <citation type="journal article" date="2017" name="Front. Microbiol.">
        <title>New Insights into the Diversity of the Genus Faecalibacterium.</title>
        <authorList>
            <person name="Benevides L."/>
            <person name="Burman S."/>
            <person name="Martin R."/>
            <person name="Robert V."/>
            <person name="Thomas M."/>
            <person name="Miquel S."/>
            <person name="Chain F."/>
            <person name="Sokol H."/>
            <person name="Bermudez-Humaran L.G."/>
            <person name="Morrison M."/>
            <person name="Langella P."/>
            <person name="Azevedo V.A."/>
            <person name="Chatel J.M."/>
            <person name="Soares S."/>
        </authorList>
    </citation>
    <scope>NUCLEOTIDE SEQUENCE [LARGE SCALE GENOMIC DNA]</scope>
    <source>
        <strain evidence="5 6">CNCM I 4575</strain>
    </source>
</reference>
<dbReference type="Gene3D" id="3.40.50.300">
    <property type="entry name" value="P-loop containing nucleotide triphosphate hydrolases"/>
    <property type="match status" value="1"/>
</dbReference>
<dbReference type="CDD" id="cd00464">
    <property type="entry name" value="SK"/>
    <property type="match status" value="1"/>
</dbReference>
<keyword evidence="3" id="KW-0067">ATP-binding</keyword>
<dbReference type="CDD" id="cd01065">
    <property type="entry name" value="NAD_bind_Shikimate_DH"/>
    <property type="match status" value="1"/>
</dbReference>
<dbReference type="GO" id="GO:0000287">
    <property type="term" value="F:magnesium ion binding"/>
    <property type="evidence" value="ECO:0007669"/>
    <property type="project" value="UniProtKB-UniRule"/>
</dbReference>
<dbReference type="InterPro" id="IPR036291">
    <property type="entry name" value="NAD(P)-bd_dom_sf"/>
</dbReference>
<evidence type="ECO:0000256" key="1">
    <source>
        <dbReference type="ARBA" id="ARBA00004871"/>
    </source>
</evidence>
<evidence type="ECO:0000313" key="5">
    <source>
        <dbReference type="EMBL" id="PDX80057.1"/>
    </source>
</evidence>
<accession>A0A2A7ALN1</accession>
<dbReference type="HAMAP" id="MF_00109">
    <property type="entry name" value="Shikimate_kinase"/>
    <property type="match status" value="1"/>
</dbReference>
<keyword evidence="2 3" id="KW-0057">Aromatic amino acid biosynthesis</keyword>
<organism evidence="5 6">
    <name type="scientific">Faecalibacterium prausnitzii</name>
    <dbReference type="NCBI Taxonomy" id="853"/>
    <lineage>
        <taxon>Bacteria</taxon>
        <taxon>Bacillati</taxon>
        <taxon>Bacillota</taxon>
        <taxon>Clostridia</taxon>
        <taxon>Eubacteriales</taxon>
        <taxon>Oscillospiraceae</taxon>
        <taxon>Faecalibacterium</taxon>
    </lineage>
</organism>
<dbReference type="Pfam" id="PF08501">
    <property type="entry name" value="Shikimate_dh_N"/>
    <property type="match status" value="1"/>
</dbReference>
<evidence type="ECO:0000256" key="3">
    <source>
        <dbReference type="HAMAP-Rule" id="MF_00109"/>
    </source>
</evidence>
<dbReference type="AlphaFoldDB" id="A0A2A7ALN1"/>
<gene>
    <name evidence="3" type="primary">aroK</name>
    <name evidence="5" type="ORF">CGS58_14160</name>
</gene>
<sequence>MEYGLIGAKLGHSYSKIIHEMLCGYRYDLCPLPTEAEARTFLQKRQFKAINVTIPYKRLVMEYCSYIDPRAKAIGAVNTVVNKNGLLCGYNTDYLGFAYLADAHGVDFVGKTVLILGTGGTHNTTSAVAKDKGAAKVLTVSRNPDPAKGELSYAEAVHSGAQIVINTTPAGMYPNVGVCNLDVAAMPGLEAVLDVVYNPDKTELILRAEEAKVPVAVGGLEMLVAQAVYAAEYFLDRKFDDAPGEIRTITAALRREQLNVALIGMPSSGKTTIGRALAEKLGKRFVDLDEEIVKAEGRSIPDIFAAEGEDGFRAKETEQTARFAKEGRQVLSCGGGVVKRPENLRALRQNGVVLFIDRPLEDLAVGGGRPLSSSTDALKEMEAQRRPLYLAAADAVIPNKTTAADAVAAALEALDAIFVH</sequence>
<comment type="caution">
    <text evidence="3">Lacks conserved residue(s) required for the propagation of feature annotation.</text>
</comment>
<dbReference type="GO" id="GO:0009423">
    <property type="term" value="P:chorismate biosynthetic process"/>
    <property type="evidence" value="ECO:0007669"/>
    <property type="project" value="UniProtKB-UniRule"/>
</dbReference>
<dbReference type="Pfam" id="PF01202">
    <property type="entry name" value="SKI"/>
    <property type="match status" value="1"/>
</dbReference>
<dbReference type="GO" id="GO:0019632">
    <property type="term" value="P:shikimate metabolic process"/>
    <property type="evidence" value="ECO:0007669"/>
    <property type="project" value="TreeGrafter"/>
</dbReference>
<comment type="cofactor">
    <cofactor evidence="3">
        <name>Mg(2+)</name>
        <dbReference type="ChEBI" id="CHEBI:18420"/>
    </cofactor>
    <text evidence="3">Binds 1 Mg(2+) ion per subunit.</text>
</comment>
<dbReference type="SUPFAM" id="SSF53223">
    <property type="entry name" value="Aminoacid dehydrogenase-like, N-terminal domain"/>
    <property type="match status" value="1"/>
</dbReference>
<dbReference type="GO" id="GO:0005829">
    <property type="term" value="C:cytosol"/>
    <property type="evidence" value="ECO:0007669"/>
    <property type="project" value="TreeGrafter"/>
</dbReference>
<dbReference type="PANTHER" id="PTHR21089">
    <property type="entry name" value="SHIKIMATE DEHYDROGENASE"/>
    <property type="match status" value="1"/>
</dbReference>
<comment type="catalytic activity">
    <reaction evidence="3">
        <text>shikimate + ATP = 3-phosphoshikimate + ADP + H(+)</text>
        <dbReference type="Rhea" id="RHEA:13121"/>
        <dbReference type="ChEBI" id="CHEBI:15378"/>
        <dbReference type="ChEBI" id="CHEBI:30616"/>
        <dbReference type="ChEBI" id="CHEBI:36208"/>
        <dbReference type="ChEBI" id="CHEBI:145989"/>
        <dbReference type="ChEBI" id="CHEBI:456216"/>
        <dbReference type="EC" id="2.7.1.71"/>
    </reaction>
</comment>
<dbReference type="UniPathway" id="UPA00053">
    <property type="reaction ID" value="UER00088"/>
</dbReference>
<feature type="binding site" evidence="3">
    <location>
        <position position="335"/>
    </location>
    <ligand>
        <name>substrate</name>
    </ligand>
</feature>
<keyword evidence="3" id="KW-0028">Amino-acid biosynthesis</keyword>
<feature type="binding site" evidence="3">
    <location>
        <position position="369"/>
    </location>
    <ligand>
        <name>ATP</name>
        <dbReference type="ChEBI" id="CHEBI:30616"/>
    </ligand>
</feature>
<comment type="subunit">
    <text evidence="3">Monomer.</text>
</comment>
<evidence type="ECO:0000256" key="2">
    <source>
        <dbReference type="ARBA" id="ARBA00023141"/>
    </source>
</evidence>
<dbReference type="InterPro" id="IPR046346">
    <property type="entry name" value="Aminoacid_DH-like_N_sf"/>
</dbReference>
<keyword evidence="3" id="KW-0547">Nucleotide-binding</keyword>
<dbReference type="Proteomes" id="UP000220005">
    <property type="component" value="Unassembled WGS sequence"/>
</dbReference>
<comment type="pathway">
    <text evidence="3">Metabolic intermediate biosynthesis; chorismate biosynthesis; chorismate from D-erythrose 4-phosphate and phosphoenolpyruvate: step 5/7.</text>
</comment>
<dbReference type="EMBL" id="NMTY01000033">
    <property type="protein sequence ID" value="PDX80057.1"/>
    <property type="molecule type" value="Genomic_DNA"/>
</dbReference>
<dbReference type="EC" id="2.7.1.71" evidence="3"/>
<comment type="function">
    <text evidence="3">Catalyzes the specific phosphorylation of the 3-hydroxyl group of shikimic acid using ATP as a cosubstrate.</text>
</comment>
<keyword evidence="3" id="KW-0963">Cytoplasm</keyword>
<comment type="caution">
    <text evidence="5">The sequence shown here is derived from an EMBL/GenBank/DDBJ whole genome shotgun (WGS) entry which is preliminary data.</text>
</comment>
<dbReference type="Gene3D" id="3.40.50.720">
    <property type="entry name" value="NAD(P)-binding Rossmann-like Domain"/>
    <property type="match status" value="1"/>
</dbReference>